<accession>A0ABW3FWN2</accession>
<feature type="domain" description="ATPase AAA-type core" evidence="1">
    <location>
        <begin position="1"/>
        <end position="332"/>
    </location>
</feature>
<evidence type="ECO:0000313" key="3">
    <source>
        <dbReference type="Proteomes" id="UP001597018"/>
    </source>
</evidence>
<reference evidence="3" key="1">
    <citation type="journal article" date="2019" name="Int. J. Syst. Evol. Microbiol.">
        <title>The Global Catalogue of Microorganisms (GCM) 10K type strain sequencing project: providing services to taxonomists for standard genome sequencing and annotation.</title>
        <authorList>
            <consortium name="The Broad Institute Genomics Platform"/>
            <consortium name="The Broad Institute Genome Sequencing Center for Infectious Disease"/>
            <person name="Wu L."/>
            <person name="Ma J."/>
        </authorList>
    </citation>
    <scope>NUCLEOTIDE SEQUENCE [LARGE SCALE GENOMIC DNA]</scope>
    <source>
        <strain evidence="3">CCUG 56401</strain>
    </source>
</reference>
<name>A0ABW3FWN2_9PSEU</name>
<dbReference type="PANTHER" id="PTHR40396:SF1">
    <property type="entry name" value="ATPASE AAA-TYPE CORE DOMAIN-CONTAINING PROTEIN"/>
    <property type="match status" value="1"/>
</dbReference>
<evidence type="ECO:0000259" key="1">
    <source>
        <dbReference type="Pfam" id="PF13304"/>
    </source>
</evidence>
<dbReference type="Gene3D" id="3.40.50.300">
    <property type="entry name" value="P-loop containing nucleotide triphosphate hydrolases"/>
    <property type="match status" value="1"/>
</dbReference>
<evidence type="ECO:0000313" key="2">
    <source>
        <dbReference type="EMBL" id="MFD0921260.1"/>
    </source>
</evidence>
<dbReference type="EMBL" id="JBHTIW010000011">
    <property type="protein sequence ID" value="MFD0921260.1"/>
    <property type="molecule type" value="Genomic_DNA"/>
</dbReference>
<dbReference type="InterPro" id="IPR027417">
    <property type="entry name" value="P-loop_NTPase"/>
</dbReference>
<dbReference type="RefSeq" id="WP_263248892.1">
    <property type="nucleotide sequence ID" value="NZ_BAABLT010000004.1"/>
</dbReference>
<protein>
    <submittedName>
        <fullName evidence="2">ATP/GTP-binding protein</fullName>
    </submittedName>
</protein>
<comment type="caution">
    <text evidence="2">The sequence shown here is derived from an EMBL/GenBank/DDBJ whole genome shotgun (WGS) entry which is preliminary data.</text>
</comment>
<dbReference type="PANTHER" id="PTHR40396">
    <property type="entry name" value="ATPASE-LIKE PROTEIN"/>
    <property type="match status" value="1"/>
</dbReference>
<dbReference type="SUPFAM" id="SSF52540">
    <property type="entry name" value="P-loop containing nucleoside triphosphate hydrolases"/>
    <property type="match status" value="1"/>
</dbReference>
<sequence>MTAVYGANASGKSNLLDGLAFMRTAVRDSFRRWDAHERIPRRRFRLTGGAADTPSVFVAEFQVDGVPYTYGFSLDDRQVLEEWLYSYPEKRRRIMFDRDRGEIRFGSKISESSAKLDVLKDMTRENALLLSVAVQLNVGFADRPYSFFSEALSFSGPFRDDSPQLLNAFIERGEGNRRRVVDLLRAADLGITDLVVERARAESALARSMRQEFENDPESFARSAARAGLDVKNLEDLDLVLAELQDFRVKTMHVGGEVPFDLSDESHGTRSWLRLIPTALEALDHGSVLLVDEIDSSLHPLLTARLIGLFRDERTNPRSAQLIFTTHDTSLLGTMLNDEVLKRDEVWFVSKNDAGASELYALSDFRPRSGENTERRYLKGSYGAVPLLDHQNFVAAARGER</sequence>
<organism evidence="2 3">
    <name type="scientific">Saccharopolyspora rosea</name>
    <dbReference type="NCBI Taxonomy" id="524884"/>
    <lineage>
        <taxon>Bacteria</taxon>
        <taxon>Bacillati</taxon>
        <taxon>Actinomycetota</taxon>
        <taxon>Actinomycetes</taxon>
        <taxon>Pseudonocardiales</taxon>
        <taxon>Pseudonocardiaceae</taxon>
        <taxon>Saccharopolyspora</taxon>
    </lineage>
</organism>
<dbReference type="InterPro" id="IPR003959">
    <property type="entry name" value="ATPase_AAA_core"/>
</dbReference>
<dbReference type="Pfam" id="PF13304">
    <property type="entry name" value="AAA_21"/>
    <property type="match status" value="1"/>
</dbReference>
<keyword evidence="3" id="KW-1185">Reference proteome</keyword>
<dbReference type="Proteomes" id="UP001597018">
    <property type="component" value="Unassembled WGS sequence"/>
</dbReference>
<gene>
    <name evidence="2" type="ORF">ACFQ16_16045</name>
</gene>
<proteinExistence type="predicted"/>